<dbReference type="GO" id="GO:0071555">
    <property type="term" value="P:cell wall organization"/>
    <property type="evidence" value="ECO:0007669"/>
    <property type="project" value="UniProtKB-KW"/>
</dbReference>
<feature type="compositionally biased region" description="Polar residues" evidence="16">
    <location>
        <begin position="75"/>
        <end position="102"/>
    </location>
</feature>
<keyword evidence="6" id="KW-0735">Signal-anchor</keyword>
<keyword evidence="5" id="KW-0378">Hydrolase</keyword>
<comment type="similarity">
    <text evidence="2">Belongs to the glycosyl hydrolase 5 (cellulase A) family.</text>
</comment>
<dbReference type="Gene3D" id="3.20.20.80">
    <property type="entry name" value="Glycosidases"/>
    <property type="match status" value="1"/>
</dbReference>
<keyword evidence="7 17" id="KW-1133">Transmembrane helix</keyword>
<sequence length="821" mass="91395">MRFSPKRKTPPIDSASIESSLRLNGSDPSIRLVTEENDGLSADDRPSYEGTAPRNNEISSNKADGFKNLGRPASFITTTSSNSENNYLTPEQPSSPQAANNKTSYRNISQSSLPRQSAEVTGVGEIAQQPPYTYTHSFEQKSMSANLTSSSELFDKGIQEKGLPEVQPDRSSKAPLGGARKQRKWLIAGASTLAAVVVIVLVIALPVTLTRNNDSSSSSSSSENKDGQPKTNASGNLVQTSGGDGSEVTLENGDTFIYNNTFGGNWTSIPFNNTARAQSYTKPLSETWDYNNDRILGVNLGGWLVLEPFIVPALYEACEDADTPCVDEYTLSNYYRSQNKLEEVLDEHYDTFITEKDFADIAAAGLNWVRLPIPFWMIETQDDEPFYEGGCFKYFQKAVKWARKYGLRLNLDLHAVPGSQNGYNHSGHLGNIHWMASYMGLVNAQRTLNYIRTITELITEDEYKDVVAMFSVINEPFGPTIGRDVVASFYFEAYNVIREITGTGEGKGPWLAFHDAMVGGAQWSDFLRGADRVALDIHPYVAFNGQNNDPMSEQVWKPCENWGAQTNQSMNNYGVTIAGEFSLAINDCGTVNGVDEGTRYEGTYTNDQGNVLQPNFGEGACDEFNNWQGWDDQFKSQIKTFGLSSMDALQNFFFWTWRIGKSSKTNDFVNPFWSYQLGLQQDYMTTDPHSEPWGTCEKLSQEDQGRNWNSNPVQDYPEWMLGGEGAGELFGDTSAYNTFPPQSFFNVDDVDSLPQYTQTGDRIVLEPSPVEYMNEDGELESVDNANGWYDDSDDTPFYSAIEGCDRYRSPYYEGDIIGGNC</sequence>
<evidence type="ECO:0000256" key="12">
    <source>
        <dbReference type="ARBA" id="ARBA00036824"/>
    </source>
</evidence>
<evidence type="ECO:0000256" key="13">
    <source>
        <dbReference type="ARBA" id="ARBA00037126"/>
    </source>
</evidence>
<name>A0A4T0HEC9_WALIC</name>
<dbReference type="Proteomes" id="UP000306954">
    <property type="component" value="Unassembled WGS sequence"/>
</dbReference>
<feature type="compositionally biased region" description="Polar residues" evidence="16">
    <location>
        <begin position="229"/>
        <end position="241"/>
    </location>
</feature>
<feature type="domain" description="Glycoside hydrolase family 5" evidence="18">
    <location>
        <begin position="350"/>
        <end position="584"/>
    </location>
</feature>
<feature type="region of interest" description="Disordered" evidence="16">
    <location>
        <begin position="211"/>
        <end position="245"/>
    </location>
</feature>
<evidence type="ECO:0000256" key="9">
    <source>
        <dbReference type="ARBA" id="ARBA00023180"/>
    </source>
</evidence>
<comment type="caution">
    <text evidence="19">The sequence shown here is derived from an EMBL/GenBank/DDBJ whole genome shotgun (WGS) entry which is preliminary data.</text>
</comment>
<keyword evidence="8 17" id="KW-0472">Membrane</keyword>
<evidence type="ECO:0000256" key="16">
    <source>
        <dbReference type="SAM" id="MobiDB-lite"/>
    </source>
</evidence>
<feature type="compositionally biased region" description="Polar residues" evidence="16">
    <location>
        <begin position="16"/>
        <end position="27"/>
    </location>
</feature>
<feature type="compositionally biased region" description="Polar residues" evidence="16">
    <location>
        <begin position="53"/>
        <end position="62"/>
    </location>
</feature>
<gene>
    <name evidence="19" type="ORF">E3P90_01426</name>
</gene>
<evidence type="ECO:0000256" key="3">
    <source>
        <dbReference type="ARBA" id="ARBA00022475"/>
    </source>
</evidence>
<evidence type="ECO:0000256" key="14">
    <source>
        <dbReference type="ARBA" id="ARBA00038929"/>
    </source>
</evidence>
<evidence type="ECO:0000256" key="11">
    <source>
        <dbReference type="ARBA" id="ARBA00023316"/>
    </source>
</evidence>
<dbReference type="GO" id="GO:0009251">
    <property type="term" value="P:glucan catabolic process"/>
    <property type="evidence" value="ECO:0007669"/>
    <property type="project" value="TreeGrafter"/>
</dbReference>
<evidence type="ECO:0000256" key="5">
    <source>
        <dbReference type="ARBA" id="ARBA00022801"/>
    </source>
</evidence>
<dbReference type="AlphaFoldDB" id="A0A4T0HEC9"/>
<comment type="function">
    <text evidence="13">Glucosidase involved in the degradation of cellulosic biomass. Active on lichenan.</text>
</comment>
<dbReference type="GO" id="GO:0005576">
    <property type="term" value="C:extracellular region"/>
    <property type="evidence" value="ECO:0007669"/>
    <property type="project" value="TreeGrafter"/>
</dbReference>
<dbReference type="GO" id="GO:0004338">
    <property type="term" value="F:glucan exo-1,3-beta-glucosidase activity"/>
    <property type="evidence" value="ECO:0007669"/>
    <property type="project" value="UniProtKB-EC"/>
</dbReference>
<feature type="transmembrane region" description="Helical" evidence="17">
    <location>
        <begin position="185"/>
        <end position="209"/>
    </location>
</feature>
<keyword evidence="11" id="KW-0961">Cell wall biogenesis/degradation</keyword>
<accession>A0A4T0HEC9</accession>
<reference evidence="19 20" key="1">
    <citation type="submission" date="2019-03" db="EMBL/GenBank/DDBJ databases">
        <title>Sequencing 23 genomes of Wallemia ichthyophaga.</title>
        <authorList>
            <person name="Gostincar C."/>
        </authorList>
    </citation>
    <scope>NUCLEOTIDE SEQUENCE [LARGE SCALE GENOMIC DNA]</scope>
    <source>
        <strain evidence="19 20">EXF-8621</strain>
    </source>
</reference>
<dbReference type="PANTHER" id="PTHR31297:SF34">
    <property type="entry name" value="GLUCAN 1,3-BETA-GLUCOSIDASE 2"/>
    <property type="match status" value="1"/>
</dbReference>
<comment type="catalytic activity">
    <reaction evidence="12">
        <text>Successive hydrolysis of beta-D-glucose units from the non-reducing ends of (1-&gt;3)-beta-D-glucans, releasing alpha-glucose.</text>
        <dbReference type="EC" id="3.2.1.58"/>
    </reaction>
</comment>
<proteinExistence type="inferred from homology"/>
<dbReference type="InterPro" id="IPR001547">
    <property type="entry name" value="Glyco_hydro_5"/>
</dbReference>
<evidence type="ECO:0000256" key="15">
    <source>
        <dbReference type="ARBA" id="ARBA00041260"/>
    </source>
</evidence>
<dbReference type="InterPro" id="IPR050386">
    <property type="entry name" value="Glycosyl_hydrolase_5"/>
</dbReference>
<organism evidence="19 20">
    <name type="scientific">Wallemia ichthyophaga</name>
    <dbReference type="NCBI Taxonomy" id="245174"/>
    <lineage>
        <taxon>Eukaryota</taxon>
        <taxon>Fungi</taxon>
        <taxon>Dikarya</taxon>
        <taxon>Basidiomycota</taxon>
        <taxon>Wallemiomycotina</taxon>
        <taxon>Wallemiomycetes</taxon>
        <taxon>Wallemiales</taxon>
        <taxon>Wallemiaceae</taxon>
        <taxon>Wallemia</taxon>
    </lineage>
</organism>
<keyword evidence="3" id="KW-1003">Cell membrane</keyword>
<evidence type="ECO:0000256" key="1">
    <source>
        <dbReference type="ARBA" id="ARBA00004401"/>
    </source>
</evidence>
<evidence type="ECO:0000256" key="2">
    <source>
        <dbReference type="ARBA" id="ARBA00005641"/>
    </source>
</evidence>
<evidence type="ECO:0000256" key="4">
    <source>
        <dbReference type="ARBA" id="ARBA00022692"/>
    </source>
</evidence>
<protein>
    <recommendedName>
        <fullName evidence="14">glucan 1,3-beta-glucosidase</fullName>
        <ecNumber evidence="14">3.2.1.58</ecNumber>
    </recommendedName>
    <alternativeName>
        <fullName evidence="15">Exo-1,3-beta-glucanase D</fullName>
    </alternativeName>
</protein>
<evidence type="ECO:0000313" key="19">
    <source>
        <dbReference type="EMBL" id="TIB14019.1"/>
    </source>
</evidence>
<evidence type="ECO:0000259" key="18">
    <source>
        <dbReference type="Pfam" id="PF00150"/>
    </source>
</evidence>
<evidence type="ECO:0000256" key="7">
    <source>
        <dbReference type="ARBA" id="ARBA00022989"/>
    </source>
</evidence>
<dbReference type="EC" id="3.2.1.58" evidence="14"/>
<evidence type="ECO:0000256" key="10">
    <source>
        <dbReference type="ARBA" id="ARBA00023295"/>
    </source>
</evidence>
<evidence type="ECO:0000256" key="6">
    <source>
        <dbReference type="ARBA" id="ARBA00022968"/>
    </source>
</evidence>
<keyword evidence="4 17" id="KW-0812">Transmembrane</keyword>
<evidence type="ECO:0000256" key="8">
    <source>
        <dbReference type="ARBA" id="ARBA00023136"/>
    </source>
</evidence>
<feature type="region of interest" description="Disordered" evidence="16">
    <location>
        <begin position="159"/>
        <end position="179"/>
    </location>
</feature>
<dbReference type="InterPro" id="IPR017853">
    <property type="entry name" value="GH"/>
</dbReference>
<evidence type="ECO:0000256" key="17">
    <source>
        <dbReference type="SAM" id="Phobius"/>
    </source>
</evidence>
<dbReference type="EMBL" id="SPOF01000012">
    <property type="protein sequence ID" value="TIB14019.1"/>
    <property type="molecule type" value="Genomic_DNA"/>
</dbReference>
<dbReference type="GO" id="GO:0009986">
    <property type="term" value="C:cell surface"/>
    <property type="evidence" value="ECO:0007669"/>
    <property type="project" value="TreeGrafter"/>
</dbReference>
<dbReference type="SUPFAM" id="SSF51445">
    <property type="entry name" value="(Trans)glycosidases"/>
    <property type="match status" value="1"/>
</dbReference>
<keyword evidence="9" id="KW-0325">Glycoprotein</keyword>
<feature type="compositionally biased region" description="Basic and acidic residues" evidence="16">
    <location>
        <begin position="159"/>
        <end position="172"/>
    </location>
</feature>
<dbReference type="PANTHER" id="PTHR31297">
    <property type="entry name" value="GLUCAN ENDO-1,6-BETA-GLUCOSIDASE B"/>
    <property type="match status" value="1"/>
</dbReference>
<evidence type="ECO:0000313" key="20">
    <source>
        <dbReference type="Proteomes" id="UP000306954"/>
    </source>
</evidence>
<feature type="compositionally biased region" description="Low complexity" evidence="16">
    <location>
        <begin position="211"/>
        <end position="222"/>
    </location>
</feature>
<dbReference type="Pfam" id="PF00150">
    <property type="entry name" value="Cellulase"/>
    <property type="match status" value="1"/>
</dbReference>
<feature type="region of interest" description="Disordered" evidence="16">
    <location>
        <begin position="1"/>
        <end position="102"/>
    </location>
</feature>
<keyword evidence="10" id="KW-0326">Glycosidase</keyword>
<dbReference type="GO" id="GO:0005886">
    <property type="term" value="C:plasma membrane"/>
    <property type="evidence" value="ECO:0007669"/>
    <property type="project" value="UniProtKB-SubCell"/>
</dbReference>
<comment type="subcellular location">
    <subcellularLocation>
        <location evidence="1">Cell membrane</location>
        <topology evidence="1">Single-pass type II membrane protein</topology>
    </subcellularLocation>
</comment>